<dbReference type="EMBL" id="GL377576">
    <property type="protein sequence ID" value="EFJ29849.1"/>
    <property type="molecule type" value="Genomic_DNA"/>
</dbReference>
<reference evidence="9 10" key="1">
    <citation type="journal article" date="2011" name="Science">
        <title>The Selaginella genome identifies genetic changes associated with the evolution of vascular plants.</title>
        <authorList>
            <person name="Banks J.A."/>
            <person name="Nishiyama T."/>
            <person name="Hasebe M."/>
            <person name="Bowman J.L."/>
            <person name="Gribskov M."/>
            <person name="dePamphilis C."/>
            <person name="Albert V.A."/>
            <person name="Aono N."/>
            <person name="Aoyama T."/>
            <person name="Ambrose B.A."/>
            <person name="Ashton N.W."/>
            <person name="Axtell M.J."/>
            <person name="Barker E."/>
            <person name="Barker M.S."/>
            <person name="Bennetzen J.L."/>
            <person name="Bonawitz N.D."/>
            <person name="Chapple C."/>
            <person name="Cheng C."/>
            <person name="Correa L.G."/>
            <person name="Dacre M."/>
            <person name="DeBarry J."/>
            <person name="Dreyer I."/>
            <person name="Elias M."/>
            <person name="Engstrom E.M."/>
            <person name="Estelle M."/>
            <person name="Feng L."/>
            <person name="Finet C."/>
            <person name="Floyd S.K."/>
            <person name="Frommer W.B."/>
            <person name="Fujita T."/>
            <person name="Gramzow L."/>
            <person name="Gutensohn M."/>
            <person name="Harholt J."/>
            <person name="Hattori M."/>
            <person name="Heyl A."/>
            <person name="Hirai T."/>
            <person name="Hiwatashi Y."/>
            <person name="Ishikawa M."/>
            <person name="Iwata M."/>
            <person name="Karol K.G."/>
            <person name="Koehler B."/>
            <person name="Kolukisaoglu U."/>
            <person name="Kubo M."/>
            <person name="Kurata T."/>
            <person name="Lalonde S."/>
            <person name="Li K."/>
            <person name="Li Y."/>
            <person name="Litt A."/>
            <person name="Lyons E."/>
            <person name="Manning G."/>
            <person name="Maruyama T."/>
            <person name="Michael T.P."/>
            <person name="Mikami K."/>
            <person name="Miyazaki S."/>
            <person name="Morinaga S."/>
            <person name="Murata T."/>
            <person name="Mueller-Roeber B."/>
            <person name="Nelson D.R."/>
            <person name="Obara M."/>
            <person name="Oguri Y."/>
            <person name="Olmstead R.G."/>
            <person name="Onodera N."/>
            <person name="Petersen B.L."/>
            <person name="Pils B."/>
            <person name="Prigge M."/>
            <person name="Rensing S.A."/>
            <person name="Riano-Pachon D.M."/>
            <person name="Roberts A.W."/>
            <person name="Sato Y."/>
            <person name="Scheller H.V."/>
            <person name="Schulz B."/>
            <person name="Schulz C."/>
            <person name="Shakirov E.V."/>
            <person name="Shibagaki N."/>
            <person name="Shinohara N."/>
            <person name="Shippen D.E."/>
            <person name="Soerensen I."/>
            <person name="Sotooka R."/>
            <person name="Sugimoto N."/>
            <person name="Sugita M."/>
            <person name="Sumikawa N."/>
            <person name="Tanurdzic M."/>
            <person name="Theissen G."/>
            <person name="Ulvskov P."/>
            <person name="Wakazuki S."/>
            <person name="Weng J.K."/>
            <person name="Willats W.W."/>
            <person name="Wipf D."/>
            <person name="Wolf P.G."/>
            <person name="Yang L."/>
            <person name="Zimmer A.D."/>
            <person name="Zhu Q."/>
            <person name="Mitros T."/>
            <person name="Hellsten U."/>
            <person name="Loque D."/>
            <person name="Otillar R."/>
            <person name="Salamov A."/>
            <person name="Schmutz J."/>
            <person name="Shapiro H."/>
            <person name="Lindquist E."/>
            <person name="Lucas S."/>
            <person name="Rokhsar D."/>
            <person name="Grigoriev I.V."/>
        </authorList>
    </citation>
    <scope>NUCLEOTIDE SEQUENCE [LARGE SCALE GENOMIC DNA]</scope>
</reference>
<keyword evidence="3 5" id="KW-0833">Ubl conjugation pathway</keyword>
<evidence type="ECO:0000313" key="9">
    <source>
        <dbReference type="EMBL" id="EFJ29849.1"/>
    </source>
</evidence>
<sequence>MAASSSSSSGSSDGGGASGRRAITSIVDDQGVYSSRCGYCKSERMSSVAHGMAARRLHVNDYQELLDRGWRRSGSFLYKPEGRTCCPPYTIRLKVDAFVPSKEQIRVRRRMNRQELELYRSLTRTFDDLSQADDDASKGTISGMETGKEEDGVSAALVDSLKAAIRDWMVDAGVGSDFQVPDVGVRRISEKVRKKLQEGSTSEWEASYTSNAAFLVASALKKRRNLDGGQLAMEVVPADLASQLAAKLSAKQLSGVVVKACKGHVNFYLSSSAKGKSSVAAIHGETKAGNGDGEAPVHRVKRTLEVRMQRSAFDRESFELYKKYQVLVHNDKQVLESSYRRFLVDSPLLPFQSASTSYGSFHQQYRIDGRLVAVGVVDILPKCLSSKYLFWDPDFAFLSLGKFSALQEIEWVKAAAEPSLQYYYLGYYIHSCPKMRYKAAYAPAELLCPLTLKWIPFGIARPLVETGAFVRLSGENKQADITSNGTEALELHETPKNLGEVPIVLYSSGRCILLKVSSFSFNSHLVSDGFDTPGFGTSSSKALH</sequence>
<accession>D8RCG9</accession>
<dbReference type="OMA" id="NTNKMSY"/>
<dbReference type="FunCoup" id="D8RCG9">
    <property type="interactions" value="4953"/>
</dbReference>
<dbReference type="EC" id="2.3.2.8" evidence="5"/>
<dbReference type="STRING" id="88036.D8RCG9"/>
<evidence type="ECO:0000256" key="5">
    <source>
        <dbReference type="PIRNR" id="PIRNR037207"/>
    </source>
</evidence>
<dbReference type="AlphaFoldDB" id="D8RCG9"/>
<dbReference type="HOGENOM" id="CLU_020349_1_0_1"/>
<dbReference type="Proteomes" id="UP000001514">
    <property type="component" value="Unassembled WGS sequence"/>
</dbReference>
<dbReference type="KEGG" id="smo:SELMODRAFT_90336"/>
<dbReference type="InterPro" id="IPR007472">
    <property type="entry name" value="N-end_Aminoacyl_Trfase_C"/>
</dbReference>
<dbReference type="Pfam" id="PF04376">
    <property type="entry name" value="ATE_N"/>
    <property type="match status" value="1"/>
</dbReference>
<comment type="catalytic activity">
    <reaction evidence="5">
        <text>an N-terminal L-alpha-aminoacyl-[protein] + L-arginyl-tRNA(Arg) = an N-terminal L-arginyl-L-aminoacyl-[protein] + tRNA(Arg) + H(+)</text>
        <dbReference type="Rhea" id="RHEA:10208"/>
        <dbReference type="Rhea" id="RHEA-COMP:9658"/>
        <dbReference type="Rhea" id="RHEA-COMP:9673"/>
        <dbReference type="Rhea" id="RHEA-COMP:10636"/>
        <dbReference type="Rhea" id="RHEA-COMP:10638"/>
        <dbReference type="ChEBI" id="CHEBI:15378"/>
        <dbReference type="ChEBI" id="CHEBI:78442"/>
        <dbReference type="ChEBI" id="CHEBI:78513"/>
        <dbReference type="ChEBI" id="CHEBI:78597"/>
        <dbReference type="ChEBI" id="CHEBI:83562"/>
        <dbReference type="EC" id="2.3.2.8"/>
    </reaction>
</comment>
<dbReference type="Pfam" id="PF04377">
    <property type="entry name" value="ATE_C"/>
    <property type="match status" value="1"/>
</dbReference>
<dbReference type="SUPFAM" id="SSF55729">
    <property type="entry name" value="Acyl-CoA N-acyltransferases (Nat)"/>
    <property type="match status" value="1"/>
</dbReference>
<gene>
    <name evidence="9" type="ORF">SELMODRAFT_90336</name>
</gene>
<evidence type="ECO:0000313" key="10">
    <source>
        <dbReference type="Proteomes" id="UP000001514"/>
    </source>
</evidence>
<dbReference type="InterPro" id="IPR007471">
    <property type="entry name" value="N-end_Aminoacyl_Trfase_N"/>
</dbReference>
<comment type="function">
    <text evidence="5">Involved in the post-translational conjugation of arginine to the N-terminal aspartate or glutamate of a protein. This arginylation is required for degradation of the protein via the ubiquitin pathway.</text>
</comment>
<feature type="compositionally biased region" description="Low complexity" evidence="6">
    <location>
        <begin position="1"/>
        <end position="11"/>
    </location>
</feature>
<evidence type="ECO:0000256" key="6">
    <source>
        <dbReference type="SAM" id="MobiDB-lite"/>
    </source>
</evidence>
<dbReference type="eggNOG" id="KOG1193">
    <property type="taxonomic scope" value="Eukaryota"/>
</dbReference>
<evidence type="ECO:0000256" key="1">
    <source>
        <dbReference type="ARBA" id="ARBA00009991"/>
    </source>
</evidence>
<dbReference type="GO" id="GO:0004057">
    <property type="term" value="F:arginyl-tRNA--protein transferase activity"/>
    <property type="evidence" value="ECO:0000318"/>
    <property type="project" value="GO_Central"/>
</dbReference>
<feature type="domain" description="N-end rule aminoacyl transferase C-terminal" evidence="8">
    <location>
        <begin position="316"/>
        <end position="448"/>
    </location>
</feature>
<protein>
    <recommendedName>
        <fullName evidence="5">Arginyl-tRNA--protein transferase</fullName>
        <ecNumber evidence="5">2.3.2.8</ecNumber>
    </recommendedName>
</protein>
<dbReference type="PANTHER" id="PTHR21367">
    <property type="entry name" value="ARGININE-TRNA-PROTEIN TRANSFERASE 1"/>
    <property type="match status" value="1"/>
</dbReference>
<dbReference type="InterPro" id="IPR017137">
    <property type="entry name" value="Arg-tRNA-P_Trfase_1_euk"/>
</dbReference>
<dbReference type="InterPro" id="IPR030700">
    <property type="entry name" value="N-end_Aminoacyl_Trfase"/>
</dbReference>
<dbReference type="PANTHER" id="PTHR21367:SF1">
    <property type="entry name" value="ARGINYL-TRNA--PROTEIN TRANSFERASE 1"/>
    <property type="match status" value="1"/>
</dbReference>
<feature type="region of interest" description="Disordered" evidence="6">
    <location>
        <begin position="1"/>
        <end position="20"/>
    </location>
</feature>
<dbReference type="PIRSF" id="PIRSF037207">
    <property type="entry name" value="ATE1_euk"/>
    <property type="match status" value="1"/>
</dbReference>
<dbReference type="GO" id="GO:0010498">
    <property type="term" value="P:proteasomal protein catabolic process"/>
    <property type="evidence" value="ECO:0000318"/>
    <property type="project" value="GO_Central"/>
</dbReference>
<keyword evidence="4 5" id="KW-0012">Acyltransferase</keyword>
<evidence type="ECO:0000256" key="2">
    <source>
        <dbReference type="ARBA" id="ARBA00022679"/>
    </source>
</evidence>
<evidence type="ECO:0000259" key="8">
    <source>
        <dbReference type="Pfam" id="PF04377"/>
    </source>
</evidence>
<keyword evidence="10" id="KW-1185">Reference proteome</keyword>
<proteinExistence type="inferred from homology"/>
<organism evidence="10">
    <name type="scientific">Selaginella moellendorffii</name>
    <name type="common">Spikemoss</name>
    <dbReference type="NCBI Taxonomy" id="88036"/>
    <lineage>
        <taxon>Eukaryota</taxon>
        <taxon>Viridiplantae</taxon>
        <taxon>Streptophyta</taxon>
        <taxon>Embryophyta</taxon>
        <taxon>Tracheophyta</taxon>
        <taxon>Lycopodiopsida</taxon>
        <taxon>Selaginellales</taxon>
        <taxon>Selaginellaceae</taxon>
        <taxon>Selaginella</taxon>
    </lineage>
</organism>
<feature type="domain" description="N-end aminoacyl transferase N-terminal" evidence="7">
    <location>
        <begin position="35"/>
        <end position="104"/>
    </location>
</feature>
<evidence type="ECO:0000256" key="4">
    <source>
        <dbReference type="ARBA" id="ARBA00023315"/>
    </source>
</evidence>
<evidence type="ECO:0000259" key="7">
    <source>
        <dbReference type="Pfam" id="PF04376"/>
    </source>
</evidence>
<dbReference type="InParanoid" id="D8RCG9"/>
<dbReference type="InterPro" id="IPR016181">
    <property type="entry name" value="Acyl_CoA_acyltransferase"/>
</dbReference>
<keyword evidence="2 5" id="KW-0808">Transferase</keyword>
<name>D8RCG9_SELML</name>
<evidence type="ECO:0000256" key="3">
    <source>
        <dbReference type="ARBA" id="ARBA00022786"/>
    </source>
</evidence>
<dbReference type="GO" id="GO:0005737">
    <property type="term" value="C:cytoplasm"/>
    <property type="evidence" value="ECO:0000318"/>
    <property type="project" value="GO_Central"/>
</dbReference>
<dbReference type="Gramene" id="EFJ29849">
    <property type="protein sequence ID" value="EFJ29849"/>
    <property type="gene ID" value="SELMODRAFT_90336"/>
</dbReference>
<comment type="similarity">
    <text evidence="1 5">Belongs to the R-transferase family.</text>
</comment>